<name>A0A0D2J5N7_9EURO</name>
<evidence type="ECO:0000259" key="2">
    <source>
        <dbReference type="Pfam" id="PF13193"/>
    </source>
</evidence>
<dbReference type="Proteomes" id="UP000053617">
    <property type="component" value="Unassembled WGS sequence"/>
</dbReference>
<dbReference type="InterPro" id="IPR045851">
    <property type="entry name" value="AMP-bd_C_sf"/>
</dbReference>
<dbReference type="STRING" id="1442369.A0A0D2J5N7"/>
<dbReference type="Gene3D" id="3.30.300.30">
    <property type="match status" value="1"/>
</dbReference>
<dbReference type="Gene3D" id="3.40.50.12780">
    <property type="entry name" value="N-terminal domain of ligase-like"/>
    <property type="match status" value="1"/>
</dbReference>
<evidence type="ECO:0000313" key="3">
    <source>
        <dbReference type="EMBL" id="KIX04370.1"/>
    </source>
</evidence>
<dbReference type="Pfam" id="PF13193">
    <property type="entry name" value="AMP-binding_C"/>
    <property type="match status" value="1"/>
</dbReference>
<reference evidence="3 4" key="1">
    <citation type="submission" date="2015-01" db="EMBL/GenBank/DDBJ databases">
        <title>The Genome Sequence of Rhinocladiella mackenzie CBS 650.93.</title>
        <authorList>
            <consortium name="The Broad Institute Genomics Platform"/>
            <person name="Cuomo C."/>
            <person name="de Hoog S."/>
            <person name="Gorbushina A."/>
            <person name="Stielow B."/>
            <person name="Teixiera M."/>
            <person name="Abouelleil A."/>
            <person name="Chapman S.B."/>
            <person name="Priest M."/>
            <person name="Young S.K."/>
            <person name="Wortman J."/>
            <person name="Nusbaum C."/>
            <person name="Birren B."/>
        </authorList>
    </citation>
    <scope>NUCLEOTIDE SEQUENCE [LARGE SCALE GENOMIC DNA]</scope>
    <source>
        <strain evidence="3 4">CBS 650.93</strain>
    </source>
</reference>
<dbReference type="InterPro" id="IPR020845">
    <property type="entry name" value="AMP-binding_CS"/>
</dbReference>
<dbReference type="PROSITE" id="PS00455">
    <property type="entry name" value="AMP_BINDING"/>
    <property type="match status" value="1"/>
</dbReference>
<dbReference type="InterPro" id="IPR000873">
    <property type="entry name" value="AMP-dep_synth/lig_dom"/>
</dbReference>
<dbReference type="VEuPathDB" id="FungiDB:Z518_05238"/>
<evidence type="ECO:0000259" key="1">
    <source>
        <dbReference type="Pfam" id="PF00501"/>
    </source>
</evidence>
<evidence type="ECO:0000313" key="4">
    <source>
        <dbReference type="Proteomes" id="UP000053617"/>
    </source>
</evidence>
<feature type="domain" description="AMP-binding enzyme C-terminal" evidence="2">
    <location>
        <begin position="476"/>
        <end position="558"/>
    </location>
</feature>
<dbReference type="InterPro" id="IPR042099">
    <property type="entry name" value="ANL_N_sf"/>
</dbReference>
<keyword evidence="4" id="KW-1185">Reference proteome</keyword>
<dbReference type="PANTHER" id="PTHR43201">
    <property type="entry name" value="ACYL-COA SYNTHETASE"/>
    <property type="match status" value="1"/>
</dbReference>
<sequence length="582" mass="63587">MNTNSATLQATPSAPLSFVSGPRTPELWYKTLAETVDQQAAKYGNHTAISFPWQSHKLSYRELASRSEQLAKSMLAYGLGHSDCIAIMAGNRYQYIEAFLGAARIGCPYIVVNNTYTPQELISVLSMTSCRLLFVATNIGLKGLSKHLEGVQGAADTLRQLKHIVLLSERIPDTHPNSKLCTYSTFVSKGEAMDAATLQQAERAVQCSDIVNLQFTSGTTGAPKAAMLCHTNLINNARFIAAAMKLIPSDVVCCPPPLFHCFGLVLGFLTAFVHGSTIIFPCDQFDANLVLETLNTEKCTAILGVPTMFIAEIEANKKKKYKISSVRTGLAAGSSVPPALMRQLKQEFGVQGMLIAYGMTETSPVTFITSLDDPEEKRFKTVGRICPHTGAKVIDKKGNVVPRGVPGELCVSGYALQRGYYKNPAKTQEVMKKDDQGVLWMYTGDECVIDADGYCTVTGRIKDMIIRGGENIFPAEIEERLLQHPSITEACVVAVKNEKYGEVVGAFLRLKQGRPKPSLEQIRQWVRQSLGSHKAPAHVFWIGDEGVGNDYPKTGSGKHQKHILRAVADRLVTAQGNVQAKL</sequence>
<dbReference type="RefSeq" id="XP_013271506.1">
    <property type="nucleotide sequence ID" value="XM_013416052.1"/>
</dbReference>
<gene>
    <name evidence="3" type="ORF">Z518_05238</name>
</gene>
<feature type="domain" description="AMP-dependent synthetase/ligase" evidence="1">
    <location>
        <begin position="37"/>
        <end position="421"/>
    </location>
</feature>
<accession>A0A0D2J5N7</accession>
<protein>
    <submittedName>
        <fullName evidence="3">Uncharacterized protein</fullName>
    </submittedName>
</protein>
<dbReference type="OrthoDB" id="10253115at2759"/>
<dbReference type="HOGENOM" id="CLU_000022_59_7_1"/>
<dbReference type="EMBL" id="KN847478">
    <property type="protein sequence ID" value="KIX04370.1"/>
    <property type="molecule type" value="Genomic_DNA"/>
</dbReference>
<dbReference type="PANTHER" id="PTHR43201:SF6">
    <property type="entry name" value="ACYL COA SYNTHETASE (EUROFUNG)"/>
    <property type="match status" value="1"/>
</dbReference>
<dbReference type="GO" id="GO:0006631">
    <property type="term" value="P:fatty acid metabolic process"/>
    <property type="evidence" value="ECO:0007669"/>
    <property type="project" value="TreeGrafter"/>
</dbReference>
<dbReference type="Pfam" id="PF00501">
    <property type="entry name" value="AMP-binding"/>
    <property type="match status" value="1"/>
</dbReference>
<proteinExistence type="predicted"/>
<dbReference type="InterPro" id="IPR025110">
    <property type="entry name" value="AMP-bd_C"/>
</dbReference>
<dbReference type="GeneID" id="25293309"/>
<organism evidence="3 4">
    <name type="scientific">Rhinocladiella mackenziei CBS 650.93</name>
    <dbReference type="NCBI Taxonomy" id="1442369"/>
    <lineage>
        <taxon>Eukaryota</taxon>
        <taxon>Fungi</taxon>
        <taxon>Dikarya</taxon>
        <taxon>Ascomycota</taxon>
        <taxon>Pezizomycotina</taxon>
        <taxon>Eurotiomycetes</taxon>
        <taxon>Chaetothyriomycetidae</taxon>
        <taxon>Chaetothyriales</taxon>
        <taxon>Herpotrichiellaceae</taxon>
        <taxon>Rhinocladiella</taxon>
    </lineage>
</organism>
<dbReference type="AlphaFoldDB" id="A0A0D2J5N7"/>
<dbReference type="SUPFAM" id="SSF56801">
    <property type="entry name" value="Acetyl-CoA synthetase-like"/>
    <property type="match status" value="1"/>
</dbReference>
<dbReference type="GO" id="GO:0031956">
    <property type="term" value="F:medium-chain fatty acid-CoA ligase activity"/>
    <property type="evidence" value="ECO:0007669"/>
    <property type="project" value="TreeGrafter"/>
</dbReference>